<organism evidence="2">
    <name type="scientific">Xenopsylla cheopis</name>
    <name type="common">Oriental rat flea</name>
    <name type="synonym">Pulex cheopis</name>
    <dbReference type="NCBI Taxonomy" id="163159"/>
    <lineage>
        <taxon>Eukaryota</taxon>
        <taxon>Metazoa</taxon>
        <taxon>Ecdysozoa</taxon>
        <taxon>Arthropoda</taxon>
        <taxon>Hexapoda</taxon>
        <taxon>Insecta</taxon>
        <taxon>Pterygota</taxon>
        <taxon>Neoptera</taxon>
        <taxon>Endopterygota</taxon>
        <taxon>Siphonaptera</taxon>
        <taxon>Pulicidae</taxon>
        <taxon>Xenopsyllinae</taxon>
        <taxon>Xenopsylla</taxon>
    </lineage>
</organism>
<keyword evidence="1" id="KW-0812">Transmembrane</keyword>
<keyword evidence="1" id="KW-1133">Transmembrane helix</keyword>
<evidence type="ECO:0000313" key="2">
    <source>
        <dbReference type="EMBL" id="NOV47086.1"/>
    </source>
</evidence>
<sequence length="82" mass="9735">MCLSYIIYIRSCLLQKSTSILTRTFLFPSPCAPIIISSPTTLVEVSHYHHIYFASFFLIQNVFYFVVDLFDYTFFVVRSWYL</sequence>
<keyword evidence="1" id="KW-0472">Membrane</keyword>
<dbReference type="AlphaFoldDB" id="A0A6M2DM17"/>
<feature type="transmembrane region" description="Helical" evidence="1">
    <location>
        <begin position="51"/>
        <end position="77"/>
    </location>
</feature>
<proteinExistence type="predicted"/>
<dbReference type="EMBL" id="GIIL01003360">
    <property type="protein sequence ID" value="NOV47086.1"/>
    <property type="molecule type" value="Transcribed_RNA"/>
</dbReference>
<evidence type="ECO:0000256" key="1">
    <source>
        <dbReference type="SAM" id="Phobius"/>
    </source>
</evidence>
<accession>A0A6M2DM17</accession>
<protein>
    <submittedName>
        <fullName evidence="2">Putative product</fullName>
    </submittedName>
</protein>
<name>A0A6M2DM17_XENCH</name>
<reference evidence="2" key="1">
    <citation type="submission" date="2020-03" db="EMBL/GenBank/DDBJ databases">
        <title>Transcriptomic Profiling of the Digestive Tract of the Rat Flea, Xenopsylla cheopis, Following Blood Feeding and Infection with Yersinia pestis.</title>
        <authorList>
            <person name="Bland D.M."/>
            <person name="Martens C.A."/>
            <person name="Virtaneva K."/>
            <person name="Kanakabandi K."/>
            <person name="Long D."/>
            <person name="Rosenke R."/>
            <person name="Saturday G.A."/>
            <person name="Hoyt F.H."/>
            <person name="Bruno D.P."/>
            <person name="Ribeiro J.M.C."/>
            <person name="Hinnebusch J."/>
        </authorList>
    </citation>
    <scope>NUCLEOTIDE SEQUENCE</scope>
</reference>